<reference evidence="1 2" key="1">
    <citation type="submission" date="2019-06" db="EMBL/GenBank/DDBJ databases">
        <title>Cerasibacillus sp. nov., isolated from maize field.</title>
        <authorList>
            <person name="Lin S.-Y."/>
            <person name="Tsai C.-F."/>
            <person name="Young C.-C."/>
        </authorList>
    </citation>
    <scope>NUCLEOTIDE SEQUENCE [LARGE SCALE GENOMIC DNA]</scope>
    <source>
        <strain evidence="1 2">CC-CFT480</strain>
    </source>
</reference>
<protein>
    <submittedName>
        <fullName evidence="1">DUF1850 domain-containing protein</fullName>
    </submittedName>
</protein>
<name>A0A5C8NYY8_9BACI</name>
<accession>A0A5C8NYY8</accession>
<dbReference type="Pfam" id="PF08905">
    <property type="entry name" value="DUF1850"/>
    <property type="match status" value="1"/>
</dbReference>
<organism evidence="1 2">
    <name type="scientific">Cerasibacillus terrae</name>
    <dbReference type="NCBI Taxonomy" id="2498845"/>
    <lineage>
        <taxon>Bacteria</taxon>
        <taxon>Bacillati</taxon>
        <taxon>Bacillota</taxon>
        <taxon>Bacilli</taxon>
        <taxon>Bacillales</taxon>
        <taxon>Bacillaceae</taxon>
        <taxon>Cerasibacillus</taxon>
    </lineage>
</organism>
<dbReference type="InterPro" id="IPR015001">
    <property type="entry name" value="DUF1850"/>
</dbReference>
<dbReference type="AlphaFoldDB" id="A0A5C8NYY8"/>
<evidence type="ECO:0000313" key="2">
    <source>
        <dbReference type="Proteomes" id="UP000321574"/>
    </source>
</evidence>
<comment type="caution">
    <text evidence="1">The sequence shown here is derived from an EMBL/GenBank/DDBJ whole genome shotgun (WGS) entry which is preliminary data.</text>
</comment>
<keyword evidence="2" id="KW-1185">Reference proteome</keyword>
<dbReference type="EMBL" id="VDUW01000002">
    <property type="protein sequence ID" value="TXL66548.1"/>
    <property type="molecule type" value="Genomic_DNA"/>
</dbReference>
<sequence length="175" mass="20790">MKKWIIIILLCLFICILSIHIPFRTALVFYKENTDKMEAYLPLQEGDTFQIIYTHSIHLSDVVDKYQISSNHDIKQYETVYEQYGIGMPANAVGNEEFVYEDGKYHIKNMERIFPSIHLRNGKTVSKHRLVWGDHKEYLVLFNDYFNPGDYFTVKVDDLSIWNMWKGVKIDDKRK</sequence>
<evidence type="ECO:0000313" key="1">
    <source>
        <dbReference type="EMBL" id="TXL66548.1"/>
    </source>
</evidence>
<proteinExistence type="predicted"/>
<gene>
    <name evidence="1" type="ORF">FHP05_03950</name>
</gene>
<dbReference type="Proteomes" id="UP000321574">
    <property type="component" value="Unassembled WGS sequence"/>
</dbReference>
<dbReference type="OrthoDB" id="4304at2"/>